<reference evidence="2 3" key="1">
    <citation type="submission" date="2020-03" db="EMBL/GenBank/DDBJ databases">
        <title>Vagococcus sp. nov., isolated from beetles.</title>
        <authorList>
            <person name="Hyun D.-W."/>
            <person name="Bae J.-W."/>
        </authorList>
    </citation>
    <scope>NUCLEOTIDE SEQUENCE [LARGE SCALE GENOMIC DNA]</scope>
    <source>
        <strain evidence="2 3">HDW17B</strain>
    </source>
</reference>
<dbReference type="RefSeq" id="WP_166035261.1">
    <property type="nucleotide sequence ID" value="NZ_CP049887.1"/>
</dbReference>
<keyword evidence="1" id="KW-0472">Membrane</keyword>
<proteinExistence type="predicted"/>
<sequence>MKTGSGVGIGNILAFIISYKKWNSLGWALFHGFLGWLYCFYYFFTYAGK</sequence>
<dbReference type="EMBL" id="CP049887">
    <property type="protein sequence ID" value="QIL49132.1"/>
    <property type="molecule type" value="Genomic_DNA"/>
</dbReference>
<organism evidence="2 3">
    <name type="scientific">Vagococcus hydrophili</name>
    <dbReference type="NCBI Taxonomy" id="2714947"/>
    <lineage>
        <taxon>Bacteria</taxon>
        <taxon>Bacillati</taxon>
        <taxon>Bacillota</taxon>
        <taxon>Bacilli</taxon>
        <taxon>Lactobacillales</taxon>
        <taxon>Enterococcaceae</taxon>
        <taxon>Vagococcus</taxon>
    </lineage>
</organism>
<accession>A0A6G8AVZ7</accession>
<evidence type="ECO:0000256" key="1">
    <source>
        <dbReference type="SAM" id="Phobius"/>
    </source>
</evidence>
<keyword evidence="1" id="KW-1133">Transmembrane helix</keyword>
<keyword evidence="3" id="KW-1185">Reference proteome</keyword>
<gene>
    <name evidence="2" type="ORF">G7082_11855</name>
</gene>
<name>A0A6G8AVZ7_9ENTE</name>
<dbReference type="AlphaFoldDB" id="A0A6G8AVZ7"/>
<dbReference type="KEGG" id="vhy:G7082_11855"/>
<evidence type="ECO:0000313" key="3">
    <source>
        <dbReference type="Proteomes" id="UP000501747"/>
    </source>
</evidence>
<feature type="transmembrane region" description="Helical" evidence="1">
    <location>
        <begin position="25"/>
        <end position="44"/>
    </location>
</feature>
<protein>
    <submittedName>
        <fullName evidence="2">Uncharacterized protein</fullName>
    </submittedName>
</protein>
<evidence type="ECO:0000313" key="2">
    <source>
        <dbReference type="EMBL" id="QIL49132.1"/>
    </source>
</evidence>
<keyword evidence="1" id="KW-0812">Transmembrane</keyword>
<dbReference type="Proteomes" id="UP000501747">
    <property type="component" value="Chromosome"/>
</dbReference>